<evidence type="ECO:0000256" key="6">
    <source>
        <dbReference type="ARBA" id="ARBA00023136"/>
    </source>
</evidence>
<dbReference type="Gene3D" id="3.30.70.1450">
    <property type="entry name" value="Regulator of K+ conductance, C-terminal domain"/>
    <property type="match status" value="1"/>
</dbReference>
<dbReference type="Pfam" id="PF00571">
    <property type="entry name" value="CBS"/>
    <property type="match status" value="2"/>
</dbReference>
<keyword evidence="4 11" id="KW-1133">Transmembrane helix</keyword>
<feature type="transmembrane region" description="Helical" evidence="11">
    <location>
        <begin position="34"/>
        <end position="56"/>
    </location>
</feature>
<proteinExistence type="predicted"/>
<feature type="domain" description="CBS" evidence="13">
    <location>
        <begin position="483"/>
        <end position="540"/>
    </location>
</feature>
<dbReference type="Pfam" id="PF00654">
    <property type="entry name" value="Voltage_CLC"/>
    <property type="match status" value="1"/>
</dbReference>
<keyword evidence="5" id="KW-0406">Ion transport</keyword>
<evidence type="ECO:0000256" key="3">
    <source>
        <dbReference type="ARBA" id="ARBA00022692"/>
    </source>
</evidence>
<evidence type="ECO:0000256" key="7">
    <source>
        <dbReference type="ARBA" id="ARBA00023173"/>
    </source>
</evidence>
<gene>
    <name evidence="14" type="ORF">KDAU_06920</name>
</gene>
<feature type="transmembrane region" description="Helical" evidence="11">
    <location>
        <begin position="366"/>
        <end position="386"/>
    </location>
</feature>
<feature type="transmembrane region" description="Helical" evidence="11">
    <location>
        <begin position="429"/>
        <end position="447"/>
    </location>
</feature>
<keyword evidence="10" id="KW-0129">CBS domain</keyword>
<dbReference type="RefSeq" id="WP_218030821.1">
    <property type="nucleotide sequence ID" value="NZ_BIFQ01000001.1"/>
</dbReference>
<evidence type="ECO:0000313" key="14">
    <source>
        <dbReference type="EMBL" id="GCE03363.1"/>
    </source>
</evidence>
<protein>
    <submittedName>
        <fullName evidence="14">Chloride channel protein</fullName>
    </submittedName>
</protein>
<dbReference type="GO" id="GO:0006813">
    <property type="term" value="P:potassium ion transport"/>
    <property type="evidence" value="ECO:0007669"/>
    <property type="project" value="InterPro"/>
</dbReference>
<dbReference type="SUPFAM" id="SSF54631">
    <property type="entry name" value="CBS-domain pair"/>
    <property type="match status" value="1"/>
</dbReference>
<dbReference type="InterPro" id="IPR014743">
    <property type="entry name" value="Cl-channel_core"/>
</dbReference>
<feature type="transmembrane region" description="Helical" evidence="11">
    <location>
        <begin position="338"/>
        <end position="359"/>
    </location>
</feature>
<feature type="transmembrane region" description="Helical" evidence="11">
    <location>
        <begin position="263"/>
        <end position="281"/>
    </location>
</feature>
<evidence type="ECO:0000256" key="4">
    <source>
        <dbReference type="ARBA" id="ARBA00022989"/>
    </source>
</evidence>
<dbReference type="InterPro" id="IPR000644">
    <property type="entry name" value="CBS_dom"/>
</dbReference>
<comment type="subcellular location">
    <subcellularLocation>
        <location evidence="1">Membrane</location>
        <topology evidence="1">Multi-pass membrane protein</topology>
    </subcellularLocation>
</comment>
<dbReference type="SMART" id="SM00116">
    <property type="entry name" value="CBS"/>
    <property type="match status" value="2"/>
</dbReference>
<keyword evidence="8" id="KW-0868">Chloride</keyword>
<feature type="transmembrane region" description="Helical" evidence="11">
    <location>
        <begin position="93"/>
        <end position="114"/>
    </location>
</feature>
<dbReference type="GO" id="GO:0005254">
    <property type="term" value="F:chloride channel activity"/>
    <property type="evidence" value="ECO:0007669"/>
    <property type="project" value="UniProtKB-KW"/>
</dbReference>
<dbReference type="CDD" id="cd02205">
    <property type="entry name" value="CBS_pair_SF"/>
    <property type="match status" value="1"/>
</dbReference>
<feature type="domain" description="CBS" evidence="13">
    <location>
        <begin position="546"/>
        <end position="609"/>
    </location>
</feature>
<organism evidence="14 15">
    <name type="scientific">Dictyobacter aurantiacus</name>
    <dbReference type="NCBI Taxonomy" id="1936993"/>
    <lineage>
        <taxon>Bacteria</taxon>
        <taxon>Bacillati</taxon>
        <taxon>Chloroflexota</taxon>
        <taxon>Ktedonobacteria</taxon>
        <taxon>Ktedonobacterales</taxon>
        <taxon>Dictyobacteraceae</taxon>
        <taxon>Dictyobacter</taxon>
    </lineage>
</organism>
<dbReference type="AlphaFoldDB" id="A0A401Z958"/>
<feature type="transmembrane region" description="Helical" evidence="11">
    <location>
        <begin position="224"/>
        <end position="243"/>
    </location>
</feature>
<dbReference type="EMBL" id="BIFQ01000001">
    <property type="protein sequence ID" value="GCE03363.1"/>
    <property type="molecule type" value="Genomic_DNA"/>
</dbReference>
<dbReference type="PROSITE" id="PS51202">
    <property type="entry name" value="RCK_C"/>
    <property type="match status" value="1"/>
</dbReference>
<dbReference type="GO" id="GO:0034707">
    <property type="term" value="C:chloride channel complex"/>
    <property type="evidence" value="ECO:0007669"/>
    <property type="project" value="UniProtKB-KW"/>
</dbReference>
<dbReference type="InterPro" id="IPR001807">
    <property type="entry name" value="ClC"/>
</dbReference>
<keyword evidence="9" id="KW-0407">Ion channel</keyword>
<evidence type="ECO:0000256" key="8">
    <source>
        <dbReference type="ARBA" id="ARBA00023214"/>
    </source>
</evidence>
<keyword evidence="3 11" id="KW-0812">Transmembrane</keyword>
<feature type="transmembrane region" description="Helical" evidence="11">
    <location>
        <begin position="187"/>
        <end position="212"/>
    </location>
</feature>
<dbReference type="InterPro" id="IPR046342">
    <property type="entry name" value="CBS_dom_sf"/>
</dbReference>
<dbReference type="GO" id="GO:0008324">
    <property type="term" value="F:monoatomic cation transmembrane transporter activity"/>
    <property type="evidence" value="ECO:0007669"/>
    <property type="project" value="InterPro"/>
</dbReference>
<dbReference type="InterPro" id="IPR050368">
    <property type="entry name" value="ClC-type_chloride_channel"/>
</dbReference>
<keyword evidence="6 11" id="KW-0472">Membrane</keyword>
<dbReference type="PANTHER" id="PTHR43427">
    <property type="entry name" value="CHLORIDE CHANNEL PROTEIN CLC-E"/>
    <property type="match status" value="1"/>
</dbReference>
<comment type="caution">
    <text evidence="14">The sequence shown here is derived from an EMBL/GenBank/DDBJ whole genome shotgun (WGS) entry which is preliminary data.</text>
</comment>
<dbReference type="SUPFAM" id="SSF116726">
    <property type="entry name" value="TrkA C-terminal domain-like"/>
    <property type="match status" value="1"/>
</dbReference>
<dbReference type="PROSITE" id="PS51371">
    <property type="entry name" value="CBS"/>
    <property type="match status" value="2"/>
</dbReference>
<keyword evidence="15" id="KW-1185">Reference proteome</keyword>
<evidence type="ECO:0000256" key="10">
    <source>
        <dbReference type="PROSITE-ProRule" id="PRU00703"/>
    </source>
</evidence>
<evidence type="ECO:0000259" key="12">
    <source>
        <dbReference type="PROSITE" id="PS51202"/>
    </source>
</evidence>
<sequence length="698" mass="74066">MVSESAGNAGLVRRLFRFNRLHRSFESPRYLLKWLVLSTLIGIVAGIGAIVFYTAIHYANHWFIEELVGYVQPSPAGEGPTTIMSFWSSARPWLLPVVTTLGGLVAGFIVFTWAPEAEGHGTDAAIKAFHEGTSIRARIPLIKLVASAITIGTGGSAGREGPAAQISAGFGSIMANVLHLDAQDRRIALATGMGSGIGAIFSAPLGGAILAAEILYKDDLEVEAIMPALIASIVGYSIFGAYSGWHTIFSVPRDLAFSSPPQLLYYVVIGILCGFIGRLYARGFYGLTHQFHHLPLPNWVKPGIGGLLVGLIGLVIPQAIGMGYGWVQVSMGTGLLSLPIWIILLLPFVKILTTGLTVGSGGSGGIFGPGMVIGGMVGAAVWRLSYHVLPGVPAIPGPFVIVAMMALFGGIAHAPLAIMLMVAEMTGNLSLLAPAMIAVSISSILVGKDTIYSSQVNTKADSPAHRLQMSFPLLSTLSVHQAMTPLKQCFLTSQTVADAEKALADGVVSGAPVVDHDGNLRGVVTITDIQRLPANQRADKSLKEIMNTNVVTLDSYATLDEALEQLTSARVSWAPVVDSDPLSPARKILGILSAASIAQIYRRTLAKDSRRMRGVVEGTVMLEAKIEEHAPLVNKPLRDAHLPSECLIVSIRRNGELIFPRGSSVIQAGDTVTFLVSPQGEELLQNYLANRTPVLATS</sequence>
<dbReference type="CDD" id="cd00400">
    <property type="entry name" value="Voltage_gated_ClC"/>
    <property type="match status" value="1"/>
</dbReference>
<evidence type="ECO:0000256" key="2">
    <source>
        <dbReference type="ARBA" id="ARBA00022448"/>
    </source>
</evidence>
<feature type="domain" description="RCK C-terminal" evidence="12">
    <location>
        <begin position="607"/>
        <end position="690"/>
    </location>
</feature>
<evidence type="ECO:0000259" key="13">
    <source>
        <dbReference type="PROSITE" id="PS51371"/>
    </source>
</evidence>
<dbReference type="InterPro" id="IPR036721">
    <property type="entry name" value="RCK_C_sf"/>
</dbReference>
<keyword evidence="2" id="KW-0813">Transport</keyword>
<dbReference type="Pfam" id="PF02080">
    <property type="entry name" value="TrkA_C"/>
    <property type="match status" value="1"/>
</dbReference>
<dbReference type="InterPro" id="IPR006037">
    <property type="entry name" value="RCK_C"/>
</dbReference>
<name>A0A401Z958_9CHLR</name>
<evidence type="ECO:0000256" key="11">
    <source>
        <dbReference type="SAM" id="Phobius"/>
    </source>
</evidence>
<feature type="transmembrane region" description="Helical" evidence="11">
    <location>
        <begin position="302"/>
        <end position="326"/>
    </location>
</feature>
<dbReference type="PANTHER" id="PTHR43427:SF6">
    <property type="entry name" value="CHLORIDE CHANNEL PROTEIN CLC-E"/>
    <property type="match status" value="1"/>
</dbReference>
<keyword evidence="7" id="KW-0869">Chloride channel</keyword>
<feature type="transmembrane region" description="Helical" evidence="11">
    <location>
        <begin position="398"/>
        <end position="422"/>
    </location>
</feature>
<dbReference type="Proteomes" id="UP000287224">
    <property type="component" value="Unassembled WGS sequence"/>
</dbReference>
<dbReference type="Gene3D" id="1.10.3080.10">
    <property type="entry name" value="Clc chloride channel"/>
    <property type="match status" value="1"/>
</dbReference>
<evidence type="ECO:0000256" key="1">
    <source>
        <dbReference type="ARBA" id="ARBA00004141"/>
    </source>
</evidence>
<accession>A0A401Z958</accession>
<evidence type="ECO:0000313" key="15">
    <source>
        <dbReference type="Proteomes" id="UP000287224"/>
    </source>
</evidence>
<dbReference type="Gene3D" id="3.10.580.10">
    <property type="entry name" value="CBS-domain"/>
    <property type="match status" value="1"/>
</dbReference>
<dbReference type="PRINTS" id="PR00762">
    <property type="entry name" value="CLCHANNEL"/>
</dbReference>
<dbReference type="SUPFAM" id="SSF81340">
    <property type="entry name" value="Clc chloride channel"/>
    <property type="match status" value="1"/>
</dbReference>
<reference evidence="15" key="1">
    <citation type="submission" date="2018-12" db="EMBL/GenBank/DDBJ databases">
        <title>Tengunoibacter tsumagoiensis gen. nov., sp. nov., Dictyobacter kobayashii sp. nov., D. alpinus sp. nov., and D. joshuensis sp. nov. and description of Dictyobacteraceae fam. nov. within the order Ktedonobacterales isolated from Tengu-no-mugimeshi.</title>
        <authorList>
            <person name="Wang C.M."/>
            <person name="Zheng Y."/>
            <person name="Sakai Y."/>
            <person name="Toyoda A."/>
            <person name="Minakuchi Y."/>
            <person name="Abe K."/>
            <person name="Yokota A."/>
            <person name="Yabe S."/>
        </authorList>
    </citation>
    <scope>NUCLEOTIDE SEQUENCE [LARGE SCALE GENOMIC DNA]</scope>
    <source>
        <strain evidence="15">S-27</strain>
    </source>
</reference>
<evidence type="ECO:0000256" key="5">
    <source>
        <dbReference type="ARBA" id="ARBA00023065"/>
    </source>
</evidence>
<evidence type="ECO:0000256" key="9">
    <source>
        <dbReference type="ARBA" id="ARBA00023303"/>
    </source>
</evidence>
<dbReference type="FunFam" id="1.10.3080.10:FF:000018">
    <property type="entry name" value="Chloride transporter, ClC family"/>
    <property type="match status" value="1"/>
</dbReference>